<evidence type="ECO:0000256" key="1">
    <source>
        <dbReference type="SAM" id="MobiDB-lite"/>
    </source>
</evidence>
<keyword evidence="2" id="KW-0732">Signal</keyword>
<evidence type="ECO:0000256" key="2">
    <source>
        <dbReference type="SAM" id="SignalP"/>
    </source>
</evidence>
<dbReference type="KEGG" id="lrs:PX52LOC_00691"/>
<feature type="region of interest" description="Disordered" evidence="1">
    <location>
        <begin position="102"/>
        <end position="123"/>
    </location>
</feature>
<evidence type="ECO:0000313" key="3">
    <source>
        <dbReference type="EMBL" id="QEL13833.1"/>
    </source>
</evidence>
<keyword evidence="4" id="KW-1185">Reference proteome</keyword>
<dbReference type="AlphaFoldDB" id="A0A5C1A674"/>
<dbReference type="EMBL" id="CP042425">
    <property type="protein sequence ID" value="QEL13833.1"/>
    <property type="molecule type" value="Genomic_DNA"/>
</dbReference>
<gene>
    <name evidence="3" type="ORF">PX52LOC_00691</name>
</gene>
<feature type="chain" id="PRO_5023070521" evidence="2">
    <location>
        <begin position="25"/>
        <end position="169"/>
    </location>
</feature>
<organism evidence="3 4">
    <name type="scientific">Limnoglobus roseus</name>
    <dbReference type="NCBI Taxonomy" id="2598579"/>
    <lineage>
        <taxon>Bacteria</taxon>
        <taxon>Pseudomonadati</taxon>
        <taxon>Planctomycetota</taxon>
        <taxon>Planctomycetia</taxon>
        <taxon>Gemmatales</taxon>
        <taxon>Gemmataceae</taxon>
        <taxon>Limnoglobus</taxon>
    </lineage>
</organism>
<proteinExistence type="predicted"/>
<name>A0A5C1A674_9BACT</name>
<dbReference type="Proteomes" id="UP000324974">
    <property type="component" value="Chromosome"/>
</dbReference>
<dbReference type="RefSeq" id="WP_149108772.1">
    <property type="nucleotide sequence ID" value="NZ_CP042425.1"/>
</dbReference>
<feature type="signal peptide" evidence="2">
    <location>
        <begin position="1"/>
        <end position="24"/>
    </location>
</feature>
<sequence>MFARRTLMAGAIALLGLSADTASAQMIPPPAALPTTVVTQSTPAVETTTAHRGLFGRRAARTTVTPASYTTPVMTAPVLSQAATVTQTQLTIPVPMPMPSTTVPSVTTTPGVTTTPTIVTTTPPVVTTESAPMMSTTAAPVTVTEGTTTPAAGRVRTTRTGLFSRIFRR</sequence>
<reference evidence="4" key="1">
    <citation type="submission" date="2019-08" db="EMBL/GenBank/DDBJ databases">
        <title>Limnoglobus roseus gen. nov., sp. nov., a novel freshwater planctomycete with a giant genome from the family Gemmataceae.</title>
        <authorList>
            <person name="Kulichevskaya I.S."/>
            <person name="Naumoff D.G."/>
            <person name="Miroshnikov K."/>
            <person name="Ivanova A."/>
            <person name="Philippov D.A."/>
            <person name="Hakobyan A."/>
            <person name="Rijpstra I.C."/>
            <person name="Sinninghe Damste J.S."/>
            <person name="Liesack W."/>
            <person name="Dedysh S.N."/>
        </authorList>
    </citation>
    <scope>NUCLEOTIDE SEQUENCE [LARGE SCALE GENOMIC DNA]</scope>
    <source>
        <strain evidence="4">PX52</strain>
    </source>
</reference>
<accession>A0A5C1A674</accession>
<protein>
    <submittedName>
        <fullName evidence="3">Uncharacterized protein</fullName>
    </submittedName>
</protein>
<evidence type="ECO:0000313" key="4">
    <source>
        <dbReference type="Proteomes" id="UP000324974"/>
    </source>
</evidence>